<evidence type="ECO:0000256" key="3">
    <source>
        <dbReference type="ARBA" id="ARBA00015101"/>
    </source>
</evidence>
<accession>A0A8D2LJY0</accession>
<reference evidence="11" key="2">
    <citation type="submission" date="2025-09" db="UniProtKB">
        <authorList>
            <consortium name="Ensembl"/>
        </authorList>
    </citation>
    <scope>IDENTIFICATION</scope>
</reference>
<keyword evidence="10" id="KW-0732">Signal</keyword>
<dbReference type="GO" id="GO:0005183">
    <property type="term" value="F:gonadotropin hormone-releasing hormone activity"/>
    <property type="evidence" value="ECO:0007669"/>
    <property type="project" value="InterPro"/>
</dbReference>
<name>A0A8D2LJY0_VARKO</name>
<keyword evidence="4" id="KW-0964">Secreted</keyword>
<dbReference type="PROSITE" id="PS51257">
    <property type="entry name" value="PROKAR_LIPOPROTEIN"/>
    <property type="match status" value="1"/>
</dbReference>
<keyword evidence="6" id="KW-0372">Hormone</keyword>
<dbReference type="PANTHER" id="PTHR10522:SF0">
    <property type="entry name" value="PROGONADOLIBERIN-1"/>
    <property type="match status" value="1"/>
</dbReference>
<dbReference type="PRINTS" id="PR01541">
    <property type="entry name" value="GONADOLIBRNI"/>
</dbReference>
<evidence type="ECO:0000256" key="8">
    <source>
        <dbReference type="ARBA" id="ARBA00023283"/>
    </source>
</evidence>
<keyword evidence="5" id="KW-0165">Cleavage on pair of basic residues</keyword>
<evidence type="ECO:0000256" key="4">
    <source>
        <dbReference type="ARBA" id="ARBA00022525"/>
    </source>
</evidence>
<evidence type="ECO:0000313" key="12">
    <source>
        <dbReference type="Proteomes" id="UP000694545"/>
    </source>
</evidence>
<dbReference type="GO" id="GO:0005615">
    <property type="term" value="C:extracellular space"/>
    <property type="evidence" value="ECO:0007669"/>
    <property type="project" value="TreeGrafter"/>
</dbReference>
<dbReference type="Proteomes" id="UP000694545">
    <property type="component" value="Unplaced"/>
</dbReference>
<dbReference type="InterPro" id="IPR002012">
    <property type="entry name" value="GnRH"/>
</dbReference>
<dbReference type="PROSITE" id="PS00473">
    <property type="entry name" value="GNRH"/>
    <property type="match status" value="1"/>
</dbReference>
<comment type="similarity">
    <text evidence="2">Belongs to the GnRH family.</text>
</comment>
<sequence length="93" mass="10166">MEKSEVVFASFILLLVSLSACSSQHWSYGFQPGGKRDAENLIKSFQEVNGVEYHHSSCGLCLPPLAAVTGFLHEPGTKLDEALLICPCLRWVG</sequence>
<organism evidence="11 12">
    <name type="scientific">Varanus komodoensis</name>
    <name type="common">Komodo dragon</name>
    <dbReference type="NCBI Taxonomy" id="61221"/>
    <lineage>
        <taxon>Eukaryota</taxon>
        <taxon>Metazoa</taxon>
        <taxon>Chordata</taxon>
        <taxon>Craniata</taxon>
        <taxon>Vertebrata</taxon>
        <taxon>Euteleostomi</taxon>
        <taxon>Lepidosauria</taxon>
        <taxon>Squamata</taxon>
        <taxon>Bifurcata</taxon>
        <taxon>Unidentata</taxon>
        <taxon>Episquamata</taxon>
        <taxon>Toxicofera</taxon>
        <taxon>Anguimorpha</taxon>
        <taxon>Paleoanguimorpha</taxon>
        <taxon>Varanoidea</taxon>
        <taxon>Varanidae</taxon>
        <taxon>Varanus</taxon>
    </lineage>
</organism>
<evidence type="ECO:0000256" key="2">
    <source>
        <dbReference type="ARBA" id="ARBA00010968"/>
    </source>
</evidence>
<dbReference type="GO" id="GO:0031530">
    <property type="term" value="F:gonadotropin-releasing hormone receptor binding"/>
    <property type="evidence" value="ECO:0007669"/>
    <property type="project" value="TreeGrafter"/>
</dbReference>
<comment type="subcellular location">
    <subcellularLocation>
        <location evidence="1">Secreted</location>
    </subcellularLocation>
</comment>
<proteinExistence type="inferred from homology"/>
<evidence type="ECO:0000313" key="11">
    <source>
        <dbReference type="Ensembl" id="ENSVKKP00000022685.1"/>
    </source>
</evidence>
<dbReference type="InterPro" id="IPR019792">
    <property type="entry name" value="Gonadoliberin"/>
</dbReference>
<protein>
    <recommendedName>
        <fullName evidence="3">Progonadoliberin-1</fullName>
    </recommendedName>
    <alternativeName>
        <fullName evidence="9">Progonadoliberin I</fullName>
    </alternativeName>
</protein>
<evidence type="ECO:0000256" key="9">
    <source>
        <dbReference type="ARBA" id="ARBA00029761"/>
    </source>
</evidence>
<evidence type="ECO:0000256" key="10">
    <source>
        <dbReference type="SAM" id="SignalP"/>
    </source>
</evidence>
<feature type="chain" id="PRO_5034307049" description="Progonadoliberin-1" evidence="10">
    <location>
        <begin position="24"/>
        <end position="93"/>
    </location>
</feature>
<evidence type="ECO:0000256" key="1">
    <source>
        <dbReference type="ARBA" id="ARBA00004613"/>
    </source>
</evidence>
<evidence type="ECO:0000256" key="6">
    <source>
        <dbReference type="ARBA" id="ARBA00022702"/>
    </source>
</evidence>
<keyword evidence="12" id="KW-1185">Reference proteome</keyword>
<dbReference type="Ensembl" id="ENSVKKT00000023248.1">
    <property type="protein sequence ID" value="ENSVKKP00000022685.1"/>
    <property type="gene ID" value="ENSVKKG00000015067.1"/>
</dbReference>
<dbReference type="AlphaFoldDB" id="A0A8D2LJY0"/>
<dbReference type="PANTHER" id="PTHR10522">
    <property type="entry name" value="GONADOLIBERIN"/>
    <property type="match status" value="1"/>
</dbReference>
<keyword evidence="8" id="KW-0873">Pyrrolidone carboxylic acid</keyword>
<evidence type="ECO:0000256" key="7">
    <source>
        <dbReference type="ARBA" id="ARBA00022815"/>
    </source>
</evidence>
<evidence type="ECO:0000256" key="5">
    <source>
        <dbReference type="ARBA" id="ARBA00022685"/>
    </source>
</evidence>
<keyword evidence="7" id="KW-0027">Amidation</keyword>
<reference evidence="11" key="1">
    <citation type="submission" date="2025-08" db="UniProtKB">
        <authorList>
            <consortium name="Ensembl"/>
        </authorList>
    </citation>
    <scope>IDENTIFICATION</scope>
</reference>
<dbReference type="InterPro" id="IPR004079">
    <property type="entry name" value="Gonadoliberin_I_precursor"/>
</dbReference>
<feature type="signal peptide" evidence="10">
    <location>
        <begin position="1"/>
        <end position="23"/>
    </location>
</feature>